<name>A0A4C1ST94_EUMVA</name>
<protein>
    <submittedName>
        <fullName evidence="2">Uncharacterized protein</fullName>
    </submittedName>
</protein>
<reference evidence="2 3" key="1">
    <citation type="journal article" date="2019" name="Commun. Biol.">
        <title>The bagworm genome reveals a unique fibroin gene that provides high tensile strength.</title>
        <authorList>
            <person name="Kono N."/>
            <person name="Nakamura H."/>
            <person name="Ohtoshi R."/>
            <person name="Tomita M."/>
            <person name="Numata K."/>
            <person name="Arakawa K."/>
        </authorList>
    </citation>
    <scope>NUCLEOTIDE SEQUENCE [LARGE SCALE GENOMIC DNA]</scope>
</reference>
<gene>
    <name evidence="2" type="ORF">EVAR_2979_1</name>
</gene>
<proteinExistence type="predicted"/>
<dbReference type="AlphaFoldDB" id="A0A4C1ST94"/>
<dbReference type="Proteomes" id="UP000299102">
    <property type="component" value="Unassembled WGS sequence"/>
</dbReference>
<evidence type="ECO:0000313" key="2">
    <source>
        <dbReference type="EMBL" id="GBP05453.1"/>
    </source>
</evidence>
<evidence type="ECO:0000313" key="3">
    <source>
        <dbReference type="Proteomes" id="UP000299102"/>
    </source>
</evidence>
<comment type="caution">
    <text evidence="2">The sequence shown here is derived from an EMBL/GenBank/DDBJ whole genome shotgun (WGS) entry which is preliminary data.</text>
</comment>
<organism evidence="2 3">
    <name type="scientific">Eumeta variegata</name>
    <name type="common">Bagworm moth</name>
    <name type="synonym">Eumeta japonica</name>
    <dbReference type="NCBI Taxonomy" id="151549"/>
    <lineage>
        <taxon>Eukaryota</taxon>
        <taxon>Metazoa</taxon>
        <taxon>Ecdysozoa</taxon>
        <taxon>Arthropoda</taxon>
        <taxon>Hexapoda</taxon>
        <taxon>Insecta</taxon>
        <taxon>Pterygota</taxon>
        <taxon>Neoptera</taxon>
        <taxon>Endopterygota</taxon>
        <taxon>Lepidoptera</taxon>
        <taxon>Glossata</taxon>
        <taxon>Ditrysia</taxon>
        <taxon>Tineoidea</taxon>
        <taxon>Psychidae</taxon>
        <taxon>Oiketicinae</taxon>
        <taxon>Eumeta</taxon>
    </lineage>
</organism>
<keyword evidence="3" id="KW-1185">Reference proteome</keyword>
<accession>A0A4C1ST94</accession>
<feature type="region of interest" description="Disordered" evidence="1">
    <location>
        <begin position="37"/>
        <end position="59"/>
    </location>
</feature>
<dbReference type="EMBL" id="BGZK01000018">
    <property type="protein sequence ID" value="GBP05453.1"/>
    <property type="molecule type" value="Genomic_DNA"/>
</dbReference>
<sequence>MNKNIDTVRRMIKTDRHMTYPEQNPQRAHSARAALPPLLAPPPAFRARTARPSGHITDYSTRPRLKLTMWPLTAYH</sequence>
<evidence type="ECO:0000256" key="1">
    <source>
        <dbReference type="SAM" id="MobiDB-lite"/>
    </source>
</evidence>